<dbReference type="AlphaFoldDB" id="A0A9D1GPF4"/>
<reference evidence="3" key="2">
    <citation type="journal article" date="2021" name="PeerJ">
        <title>Extensive microbial diversity within the chicken gut microbiome revealed by metagenomics and culture.</title>
        <authorList>
            <person name="Gilroy R."/>
            <person name="Ravi A."/>
            <person name="Getino M."/>
            <person name="Pursley I."/>
            <person name="Horton D.L."/>
            <person name="Alikhan N.F."/>
            <person name="Baker D."/>
            <person name="Gharbi K."/>
            <person name="Hall N."/>
            <person name="Watson M."/>
            <person name="Adriaenssens E.M."/>
            <person name="Foster-Nyarko E."/>
            <person name="Jarju S."/>
            <person name="Secka A."/>
            <person name="Antonio M."/>
            <person name="Oren A."/>
            <person name="Chaudhuri R.R."/>
            <person name="La Ragione R."/>
            <person name="Hildebrand F."/>
            <person name="Pallen M.J."/>
        </authorList>
    </citation>
    <scope>NUCLEOTIDE SEQUENCE</scope>
    <source>
        <strain evidence="3">ChiHecec2B26-709</strain>
    </source>
</reference>
<feature type="compositionally biased region" description="Polar residues" evidence="1">
    <location>
        <begin position="741"/>
        <end position="767"/>
    </location>
</feature>
<dbReference type="Proteomes" id="UP000886881">
    <property type="component" value="Unassembled WGS sequence"/>
</dbReference>
<comment type="caution">
    <text evidence="3">The sequence shown here is derived from an EMBL/GenBank/DDBJ whole genome shotgun (WGS) entry which is preliminary data.</text>
</comment>
<dbReference type="Pfam" id="PF05970">
    <property type="entry name" value="PIF1"/>
    <property type="match status" value="1"/>
</dbReference>
<gene>
    <name evidence="3" type="ORF">IAC35_05145</name>
</gene>
<sequence>MEMNAELSLAWDFIENTGTNLFLTGKAGTGKTTFLRELRERSPKRMIVLAPTGIAAVNAGGMTIHSFFQLPFAPYVPESSFSASGETKYNYHFGKNKINIIRSVDLLVIDEISMVRADLLDAVDNVLRRYRRRDSPFGGVQMLMIGDLQQLAPVVKDDEWQLLKEYYDTPYFFSSRALRQSEYCTVELETVYRQSDARFLGLLNRIRDNRCDNATLEELNSRYIPGFQPQAGDGFVRLVTHNWQARRINDEELAKLPGGTFTFLAETEGKFPETAFPTDMELTLKQGAQVMFVKNDSSGGHRYFNGMLGEVTELSDDGIEVRCRDNGETIQLQKEEWTNARYELDKDSKEIREEIDGIFRQYPLKLAWAITVHKSQGLTFDRALIDVSGSFTHGQTYVALSRCRTLEGLVLSAPLSRQSLIYDKAVDSFTNDSRRTFPDENRLRSLRKAYFLEQLSDLFGFEDIRRALNRYLYLAGEQFLKLYPQQIQAYQDARWKFNEEVAEVAEKFSRQYIRLVEASEDYLSDSRLHGRISSGAAYFKEKLEALSEVFSEPLTDSDNKESKKKLKEYAADLTSRLDMKTTLLDFVIQNGFTTAAYLRQRAILSLVDGKKAAKAGTKEKQARSKAEKAEKASVPSDILNPELYRRLIRFRNEEAAAQGVPVYLILQQKAILGITNLLPADIHALARIPWLGRKTIEKYGDRLLEITREYMLESRSGDSGCKDLKKDDSAGPDDSAVLLPTDNTYTPDTRSTDGSYGDTGQLTTEIK</sequence>
<dbReference type="InterPro" id="IPR010285">
    <property type="entry name" value="DNA_helicase_pif1-like_DEAD"/>
</dbReference>
<dbReference type="GO" id="GO:0000723">
    <property type="term" value="P:telomere maintenance"/>
    <property type="evidence" value="ECO:0007669"/>
    <property type="project" value="InterPro"/>
</dbReference>
<organism evidence="3 4">
    <name type="scientific">Candidatus Cryptobacteroides merdipullorum</name>
    <dbReference type="NCBI Taxonomy" id="2840771"/>
    <lineage>
        <taxon>Bacteria</taxon>
        <taxon>Pseudomonadati</taxon>
        <taxon>Bacteroidota</taxon>
        <taxon>Bacteroidia</taxon>
        <taxon>Bacteroidales</taxon>
        <taxon>Candidatus Cryptobacteroides</taxon>
    </lineage>
</organism>
<dbReference type="SUPFAM" id="SSF47819">
    <property type="entry name" value="HRDC-like"/>
    <property type="match status" value="1"/>
</dbReference>
<dbReference type="Pfam" id="PF00570">
    <property type="entry name" value="HRDC"/>
    <property type="match status" value="1"/>
</dbReference>
<feature type="region of interest" description="Disordered" evidence="1">
    <location>
        <begin position="715"/>
        <end position="767"/>
    </location>
</feature>
<evidence type="ECO:0000313" key="4">
    <source>
        <dbReference type="Proteomes" id="UP000886881"/>
    </source>
</evidence>
<dbReference type="PROSITE" id="PS50967">
    <property type="entry name" value="HRDC"/>
    <property type="match status" value="1"/>
</dbReference>
<evidence type="ECO:0000313" key="3">
    <source>
        <dbReference type="EMBL" id="HIT47225.1"/>
    </source>
</evidence>
<dbReference type="Gene3D" id="3.40.50.300">
    <property type="entry name" value="P-loop containing nucleotide triphosphate hydrolases"/>
    <property type="match status" value="2"/>
</dbReference>
<dbReference type="SUPFAM" id="SSF52540">
    <property type="entry name" value="P-loop containing nucleoside triphosphate hydrolases"/>
    <property type="match status" value="2"/>
</dbReference>
<dbReference type="EMBL" id="DVLC01000097">
    <property type="protein sequence ID" value="HIT47225.1"/>
    <property type="molecule type" value="Genomic_DNA"/>
</dbReference>
<dbReference type="PANTHER" id="PTHR47642:SF7">
    <property type="entry name" value="ATP-DEPENDENT DNA HELICASE PIF1"/>
    <property type="match status" value="1"/>
</dbReference>
<dbReference type="GO" id="GO:0003676">
    <property type="term" value="F:nucleic acid binding"/>
    <property type="evidence" value="ECO:0007669"/>
    <property type="project" value="InterPro"/>
</dbReference>
<dbReference type="Gene3D" id="1.10.150.80">
    <property type="entry name" value="HRDC domain"/>
    <property type="match status" value="1"/>
</dbReference>
<dbReference type="GO" id="GO:0006281">
    <property type="term" value="P:DNA repair"/>
    <property type="evidence" value="ECO:0007669"/>
    <property type="project" value="InterPro"/>
</dbReference>
<feature type="compositionally biased region" description="Basic and acidic residues" evidence="1">
    <location>
        <begin position="715"/>
        <end position="729"/>
    </location>
</feature>
<dbReference type="PANTHER" id="PTHR47642">
    <property type="entry name" value="ATP-DEPENDENT DNA HELICASE"/>
    <property type="match status" value="1"/>
</dbReference>
<dbReference type="InterPro" id="IPR027417">
    <property type="entry name" value="P-loop_NTPase"/>
</dbReference>
<reference evidence="3" key="1">
    <citation type="submission" date="2020-10" db="EMBL/GenBank/DDBJ databases">
        <authorList>
            <person name="Gilroy R."/>
        </authorList>
    </citation>
    <scope>NUCLEOTIDE SEQUENCE</scope>
    <source>
        <strain evidence="3">ChiHecec2B26-709</strain>
    </source>
</reference>
<feature type="domain" description="HRDC" evidence="2">
    <location>
        <begin position="637"/>
        <end position="717"/>
    </location>
</feature>
<dbReference type="InterPro" id="IPR044876">
    <property type="entry name" value="HRDC_dom_sf"/>
</dbReference>
<dbReference type="GO" id="GO:0003678">
    <property type="term" value="F:DNA helicase activity"/>
    <property type="evidence" value="ECO:0007669"/>
    <property type="project" value="InterPro"/>
</dbReference>
<protein>
    <submittedName>
        <fullName evidence="3">AAA family ATPase</fullName>
    </submittedName>
</protein>
<evidence type="ECO:0000256" key="1">
    <source>
        <dbReference type="SAM" id="MobiDB-lite"/>
    </source>
</evidence>
<name>A0A9D1GPF4_9BACT</name>
<dbReference type="InterPro" id="IPR051055">
    <property type="entry name" value="PIF1_helicase"/>
</dbReference>
<accession>A0A9D1GPF4</accession>
<proteinExistence type="predicted"/>
<dbReference type="InterPro" id="IPR002121">
    <property type="entry name" value="HRDC_dom"/>
</dbReference>
<evidence type="ECO:0000259" key="2">
    <source>
        <dbReference type="PROSITE" id="PS50967"/>
    </source>
</evidence>
<dbReference type="InterPro" id="IPR010997">
    <property type="entry name" value="HRDC-like_sf"/>
</dbReference>
<dbReference type="FunFam" id="3.40.50.300:FF:001498">
    <property type="entry name" value="ATP-dependent DNA helicase"/>
    <property type="match status" value="1"/>
</dbReference>
<dbReference type="GO" id="GO:0000166">
    <property type="term" value="F:nucleotide binding"/>
    <property type="evidence" value="ECO:0007669"/>
    <property type="project" value="InterPro"/>
</dbReference>
<dbReference type="CDD" id="cd18809">
    <property type="entry name" value="SF1_C_RecD"/>
    <property type="match status" value="1"/>
</dbReference>